<dbReference type="InterPro" id="IPR016980">
    <property type="entry name" value="S-AdoMet-dep_MeTrfase_Alr7345"/>
</dbReference>
<dbReference type="OrthoDB" id="9801692at2"/>
<protein>
    <submittedName>
        <fullName evidence="2">Putative methyltransferase</fullName>
    </submittedName>
</protein>
<dbReference type="AlphaFoldDB" id="A0A4R6YSY3"/>
<dbReference type="PROSITE" id="PS51257">
    <property type="entry name" value="PROKAR_LIPOPROTEIN"/>
    <property type="match status" value="1"/>
</dbReference>
<keyword evidence="2" id="KW-0808">Transferase</keyword>
<keyword evidence="1" id="KW-0732">Signal</keyword>
<dbReference type="EMBL" id="SNZH01000011">
    <property type="protein sequence ID" value="TDR41227.1"/>
    <property type="molecule type" value="Genomic_DNA"/>
</dbReference>
<evidence type="ECO:0000256" key="1">
    <source>
        <dbReference type="SAM" id="SignalP"/>
    </source>
</evidence>
<evidence type="ECO:0000313" key="3">
    <source>
        <dbReference type="Proteomes" id="UP000295293"/>
    </source>
</evidence>
<feature type="signal peptide" evidence="1">
    <location>
        <begin position="1"/>
        <end position="18"/>
    </location>
</feature>
<sequence length="319" mass="33567">MQKLALPFALALVLAACGGGNSEPAKPAAAPEAAKPAPAAAAPAAPVVANPAAQWDARLSSVLAGSWRSDANKARDAYRHPKETLAFFGLKPGQTVIEITPGGGWYTEILAPLMKGQGKLVAAVIDPASVEKEGTKNYLTKSNGGLKDKIAADAERYSEVELREFAQAAPKLGEPGSADVVLTFRNVHNFMMWNSDKAMFQSAFDVLKPGGVLGVTDHRAAAGADLAKTKDSGYIPEEYVIKLATDAGFVLEGKSEVNANAKDTKDYEKGVWTLPPSLALGETDKAKYVAIGESDRMTLKFVKPNAPTPPGAPVEPVKQ</sequence>
<organism evidence="2 3">
    <name type="scientific">Tahibacter aquaticus</name>
    <dbReference type="NCBI Taxonomy" id="520092"/>
    <lineage>
        <taxon>Bacteria</taxon>
        <taxon>Pseudomonadati</taxon>
        <taxon>Pseudomonadota</taxon>
        <taxon>Gammaproteobacteria</taxon>
        <taxon>Lysobacterales</taxon>
        <taxon>Rhodanobacteraceae</taxon>
        <taxon>Tahibacter</taxon>
    </lineage>
</organism>
<reference evidence="2 3" key="1">
    <citation type="submission" date="2019-03" db="EMBL/GenBank/DDBJ databases">
        <title>Genomic Encyclopedia of Type Strains, Phase IV (KMG-IV): sequencing the most valuable type-strain genomes for metagenomic binning, comparative biology and taxonomic classification.</title>
        <authorList>
            <person name="Goeker M."/>
        </authorList>
    </citation>
    <scope>NUCLEOTIDE SEQUENCE [LARGE SCALE GENOMIC DNA]</scope>
    <source>
        <strain evidence="2 3">DSM 21667</strain>
    </source>
</reference>
<dbReference type="Proteomes" id="UP000295293">
    <property type="component" value="Unassembled WGS sequence"/>
</dbReference>
<dbReference type="CDD" id="cd02440">
    <property type="entry name" value="AdoMet_MTases"/>
    <property type="match status" value="1"/>
</dbReference>
<dbReference type="PIRSF" id="PIRSF031679">
    <property type="entry name" value="Mtase_Alr7345_prd"/>
    <property type="match status" value="1"/>
</dbReference>
<dbReference type="RefSeq" id="WP_133819977.1">
    <property type="nucleotide sequence ID" value="NZ_SNZH01000011.1"/>
</dbReference>
<name>A0A4R6YSY3_9GAMM</name>
<keyword evidence="3" id="KW-1185">Reference proteome</keyword>
<dbReference type="GO" id="GO:0032259">
    <property type="term" value="P:methylation"/>
    <property type="evidence" value="ECO:0007669"/>
    <property type="project" value="UniProtKB-KW"/>
</dbReference>
<keyword evidence="2" id="KW-0489">Methyltransferase</keyword>
<comment type="caution">
    <text evidence="2">The sequence shown here is derived from an EMBL/GenBank/DDBJ whole genome shotgun (WGS) entry which is preliminary data.</text>
</comment>
<dbReference type="InterPro" id="IPR029063">
    <property type="entry name" value="SAM-dependent_MTases_sf"/>
</dbReference>
<proteinExistence type="predicted"/>
<dbReference type="GO" id="GO:0008168">
    <property type="term" value="F:methyltransferase activity"/>
    <property type="evidence" value="ECO:0007669"/>
    <property type="project" value="UniProtKB-KW"/>
</dbReference>
<accession>A0A4R6YSY3</accession>
<dbReference type="Gene3D" id="3.40.50.150">
    <property type="entry name" value="Vaccinia Virus protein VP39"/>
    <property type="match status" value="1"/>
</dbReference>
<gene>
    <name evidence="2" type="ORF">DFR29_111139</name>
</gene>
<feature type="chain" id="PRO_5020388276" evidence="1">
    <location>
        <begin position="19"/>
        <end position="319"/>
    </location>
</feature>
<evidence type="ECO:0000313" key="2">
    <source>
        <dbReference type="EMBL" id="TDR41227.1"/>
    </source>
</evidence>
<dbReference type="SUPFAM" id="SSF53335">
    <property type="entry name" value="S-adenosyl-L-methionine-dependent methyltransferases"/>
    <property type="match status" value="1"/>
</dbReference>